<feature type="transmembrane region" description="Helical" evidence="6">
    <location>
        <begin position="174"/>
        <end position="197"/>
    </location>
</feature>
<protein>
    <submittedName>
        <fullName evidence="7">Unannotated protein</fullName>
    </submittedName>
</protein>
<evidence type="ECO:0000256" key="1">
    <source>
        <dbReference type="ARBA" id="ARBA00004651"/>
    </source>
</evidence>
<dbReference type="Pfam" id="PF02653">
    <property type="entry name" value="BPD_transp_2"/>
    <property type="match status" value="1"/>
</dbReference>
<dbReference type="CDD" id="cd06579">
    <property type="entry name" value="TM_PBP1_transp_AraH_like"/>
    <property type="match status" value="1"/>
</dbReference>
<evidence type="ECO:0000256" key="4">
    <source>
        <dbReference type="ARBA" id="ARBA00022989"/>
    </source>
</evidence>
<feature type="transmembrane region" description="Helical" evidence="6">
    <location>
        <begin position="128"/>
        <end position="145"/>
    </location>
</feature>
<keyword evidence="4 6" id="KW-1133">Transmembrane helix</keyword>
<evidence type="ECO:0000256" key="3">
    <source>
        <dbReference type="ARBA" id="ARBA00022692"/>
    </source>
</evidence>
<organism evidence="7">
    <name type="scientific">freshwater metagenome</name>
    <dbReference type="NCBI Taxonomy" id="449393"/>
    <lineage>
        <taxon>unclassified sequences</taxon>
        <taxon>metagenomes</taxon>
        <taxon>ecological metagenomes</taxon>
    </lineage>
</organism>
<dbReference type="GO" id="GO:0005886">
    <property type="term" value="C:plasma membrane"/>
    <property type="evidence" value="ECO:0007669"/>
    <property type="project" value="UniProtKB-SubCell"/>
</dbReference>
<feature type="transmembrane region" description="Helical" evidence="6">
    <location>
        <begin position="98"/>
        <end position="121"/>
    </location>
</feature>
<comment type="subcellular location">
    <subcellularLocation>
        <location evidence="1">Cell membrane</location>
        <topology evidence="1">Multi-pass membrane protein</topology>
    </subcellularLocation>
</comment>
<proteinExistence type="predicted"/>
<feature type="transmembrane region" description="Helical" evidence="6">
    <location>
        <begin position="20"/>
        <end position="41"/>
    </location>
</feature>
<feature type="transmembrane region" description="Helical" evidence="6">
    <location>
        <begin position="247"/>
        <end position="269"/>
    </location>
</feature>
<evidence type="ECO:0000256" key="5">
    <source>
        <dbReference type="ARBA" id="ARBA00023136"/>
    </source>
</evidence>
<dbReference type="InterPro" id="IPR001851">
    <property type="entry name" value="ABC_transp_permease"/>
</dbReference>
<accession>A0A6J7KGL9</accession>
<evidence type="ECO:0000256" key="2">
    <source>
        <dbReference type="ARBA" id="ARBA00022475"/>
    </source>
</evidence>
<feature type="transmembrane region" description="Helical" evidence="6">
    <location>
        <begin position="53"/>
        <end position="86"/>
    </location>
</feature>
<evidence type="ECO:0000313" key="7">
    <source>
        <dbReference type="EMBL" id="CAB4953639.1"/>
    </source>
</evidence>
<sequence>MSAGIREQTDTRSPRDWASLTPVLGLVAILIIALFLAPSFFQPANLGNLSRQAAILAIVAAGQTLVLLVRGIDLSVGAVMTLSMVIVARVSEGNDDQLVGAIGAALLLGLIVGVLNAVLVVGRRVPPFVATLATAVLIVGFQTAWTQGVPGGGIPSALAELGSSRVLGIPAPTYIALIVIGIVAIILKFTILGRWLYSAGGNPEAARMSGVPVAWVTAGAYIACSLLAVFAGLLLGGYAGYVDAYLGVGYDLDSIAAAVIGGTSFAGGAGGVGRSLLGAVVIASALNMIVLTGADEWLQLVVKGAIILVAVAVQTTRWSRPRRGG</sequence>
<dbReference type="PANTHER" id="PTHR32196">
    <property type="entry name" value="ABC TRANSPORTER PERMEASE PROTEIN YPHD-RELATED-RELATED"/>
    <property type="match status" value="1"/>
</dbReference>
<evidence type="ECO:0000256" key="6">
    <source>
        <dbReference type="SAM" id="Phobius"/>
    </source>
</evidence>
<feature type="transmembrane region" description="Helical" evidence="6">
    <location>
        <begin position="218"/>
        <end position="241"/>
    </location>
</feature>
<dbReference type="AlphaFoldDB" id="A0A6J7KGL9"/>
<name>A0A6J7KGL9_9ZZZZ</name>
<keyword evidence="5 6" id="KW-0472">Membrane</keyword>
<keyword evidence="3 6" id="KW-0812">Transmembrane</keyword>
<reference evidence="7" key="1">
    <citation type="submission" date="2020-05" db="EMBL/GenBank/DDBJ databases">
        <authorList>
            <person name="Chiriac C."/>
            <person name="Salcher M."/>
            <person name="Ghai R."/>
            <person name="Kavagutti S V."/>
        </authorList>
    </citation>
    <scope>NUCLEOTIDE SEQUENCE</scope>
</reference>
<gene>
    <name evidence="7" type="ORF">UFOPK3772_01713</name>
</gene>
<dbReference type="GO" id="GO:0022857">
    <property type="term" value="F:transmembrane transporter activity"/>
    <property type="evidence" value="ECO:0007669"/>
    <property type="project" value="InterPro"/>
</dbReference>
<dbReference type="EMBL" id="CAFBNE010000052">
    <property type="protein sequence ID" value="CAB4953639.1"/>
    <property type="molecule type" value="Genomic_DNA"/>
</dbReference>
<keyword evidence="2" id="KW-1003">Cell membrane</keyword>